<gene>
    <name evidence="1" type="ORF">PML80_05965</name>
</gene>
<protein>
    <submittedName>
        <fullName evidence="1">Uncharacterized protein</fullName>
    </submittedName>
</protein>
<name>A0AAE9XNB6_9LACT</name>
<dbReference type="EMBL" id="CP116590">
    <property type="protein sequence ID" value="WCG37070.1"/>
    <property type="molecule type" value="Genomic_DNA"/>
</dbReference>
<organism evidence="1 2">
    <name type="scientific">Aerococcus urinaeequi</name>
    <dbReference type="NCBI Taxonomy" id="51665"/>
    <lineage>
        <taxon>Bacteria</taxon>
        <taxon>Bacillati</taxon>
        <taxon>Bacillota</taxon>
        <taxon>Bacilli</taxon>
        <taxon>Lactobacillales</taxon>
        <taxon>Aerococcaceae</taxon>
        <taxon>Aerococcus</taxon>
    </lineage>
</organism>
<evidence type="ECO:0000313" key="2">
    <source>
        <dbReference type="Proteomes" id="UP001179483"/>
    </source>
</evidence>
<dbReference type="Proteomes" id="UP001179483">
    <property type="component" value="Chromosome"/>
</dbReference>
<reference evidence="1" key="1">
    <citation type="submission" date="2023-01" db="EMBL/GenBank/DDBJ databases">
        <title>Oxazolidinone resistance genes in florfenicol resistant enterococci from beef cattle and veal calves at slaughter.</title>
        <authorList>
            <person name="Biggel M."/>
        </authorList>
    </citation>
    <scope>NUCLEOTIDE SEQUENCE</scope>
    <source>
        <strain evidence="1">K79-1</strain>
    </source>
</reference>
<evidence type="ECO:0000313" key="1">
    <source>
        <dbReference type="EMBL" id="WCG37070.1"/>
    </source>
</evidence>
<sequence length="65" mass="7333">MTEYIAYQGEQPLGIGTLAELSQKVGIPARILKKRSYPSIQKVMAEDSIKVYKIEDDEIDMETTV</sequence>
<proteinExistence type="predicted"/>
<dbReference type="RefSeq" id="WP_271735343.1">
    <property type="nucleotide sequence ID" value="NZ_CP116590.1"/>
</dbReference>
<dbReference type="AlphaFoldDB" id="A0AAE9XNB6"/>
<accession>A0AAE9XNB6</accession>